<reference evidence="10" key="1">
    <citation type="journal article" date="2017" name="Int. J. Syst. Evol. Microbiol.">
        <title>Notoacmeibacter marinus gen. nov., sp. nov., isolated from the gut of a limpet and proposal of Notoacmeibacteraceae fam. nov. in the order Rhizobiales of the class Alphaproteobacteria.</title>
        <authorList>
            <person name="Huang Z."/>
            <person name="Guo F."/>
            <person name="Lai Q."/>
        </authorList>
    </citation>
    <scope>NUCLEOTIDE SEQUENCE [LARGE SCALE GENOMIC DNA]</scope>
    <source>
        <strain evidence="10">XMTR2A4</strain>
    </source>
</reference>
<dbReference type="EMBL" id="NBYO01000002">
    <property type="protein sequence ID" value="OXT00440.1"/>
    <property type="molecule type" value="Genomic_DNA"/>
</dbReference>
<evidence type="ECO:0000259" key="8">
    <source>
        <dbReference type="SMART" id="SM00911"/>
    </source>
</evidence>
<dbReference type="InterPro" id="IPR035965">
    <property type="entry name" value="PAS-like_dom_sf"/>
</dbReference>
<dbReference type="PANTHER" id="PTHR41523:SF8">
    <property type="entry name" value="ETHYLENE RESPONSE SENSOR PROTEIN"/>
    <property type="match status" value="1"/>
</dbReference>
<dbReference type="InterPro" id="IPR011102">
    <property type="entry name" value="Sig_transdc_His_kinase_HWE"/>
</dbReference>
<evidence type="ECO:0000256" key="7">
    <source>
        <dbReference type="ARBA" id="ARBA00022840"/>
    </source>
</evidence>
<evidence type="ECO:0000313" key="9">
    <source>
        <dbReference type="EMBL" id="OXT00440.1"/>
    </source>
</evidence>
<dbReference type="SMART" id="SM00911">
    <property type="entry name" value="HWE_HK"/>
    <property type="match status" value="1"/>
</dbReference>
<feature type="domain" description="Signal transduction histidine kinase HWE region" evidence="8">
    <location>
        <begin position="311"/>
        <end position="393"/>
    </location>
</feature>
<dbReference type="SUPFAM" id="SSF55785">
    <property type="entry name" value="PYP-like sensor domain (PAS domain)"/>
    <property type="match status" value="1"/>
</dbReference>
<keyword evidence="5" id="KW-0547">Nucleotide-binding</keyword>
<dbReference type="Gene3D" id="3.30.450.40">
    <property type="match status" value="1"/>
</dbReference>
<dbReference type="GO" id="GO:0004673">
    <property type="term" value="F:protein histidine kinase activity"/>
    <property type="evidence" value="ECO:0007669"/>
    <property type="project" value="UniProtKB-EC"/>
</dbReference>
<protein>
    <recommendedName>
        <fullName evidence="2">histidine kinase</fullName>
        <ecNumber evidence="2">2.7.13.3</ecNumber>
    </recommendedName>
</protein>
<dbReference type="InterPro" id="IPR003018">
    <property type="entry name" value="GAF"/>
</dbReference>
<dbReference type="GO" id="GO:0005524">
    <property type="term" value="F:ATP binding"/>
    <property type="evidence" value="ECO:0007669"/>
    <property type="project" value="UniProtKB-KW"/>
</dbReference>
<dbReference type="SUPFAM" id="SSF55874">
    <property type="entry name" value="ATPase domain of HSP90 chaperone/DNA topoisomerase II/histidine kinase"/>
    <property type="match status" value="1"/>
</dbReference>
<evidence type="ECO:0000256" key="2">
    <source>
        <dbReference type="ARBA" id="ARBA00012438"/>
    </source>
</evidence>
<evidence type="ECO:0000256" key="5">
    <source>
        <dbReference type="ARBA" id="ARBA00022741"/>
    </source>
</evidence>
<proteinExistence type="predicted"/>
<dbReference type="Pfam" id="PF07536">
    <property type="entry name" value="HWE_HK"/>
    <property type="match status" value="1"/>
</dbReference>
<keyword evidence="4" id="KW-0808">Transferase</keyword>
<dbReference type="Pfam" id="PF01590">
    <property type="entry name" value="GAF"/>
    <property type="match status" value="1"/>
</dbReference>
<keyword evidence="3" id="KW-0597">Phosphoprotein</keyword>
<evidence type="ECO:0000256" key="3">
    <source>
        <dbReference type="ARBA" id="ARBA00022553"/>
    </source>
</evidence>
<evidence type="ECO:0000256" key="1">
    <source>
        <dbReference type="ARBA" id="ARBA00000085"/>
    </source>
</evidence>
<sequence length="511" mass="56516">MQPLSARVIDRLNDTMRLDVVSRRTPAIRNDDSDLAALCEAAALALNTCYGFFSFIHADHQRLVGCYGMDCQNVPIEQSIFVHGMGDDEIGPLIIPDLAKDHRFQDSPLLNRTLNLRFYAGFPVLIEGELVGTLCVADRAPREEQPHRIGAIMERLSQVASALIASKEAELRAAQMTLNLVRSQRRHDLALRAARVATWTWNRETNTVEADRLFRRMLDVGEDTDLAIADVETAMKPAHRSALIKSIANSLDDDREFSVEAPLLNERTVSLFGRVLDLPDQAPNQQIVYGVAIDVTDRQLADEKRRQLLRELNHRVRNTLAMLQSLAGQTMRRSASAEEFNAAFSGRLQALSNAHHLLTEQDWDAVEVHELLHQQMDPLLGEKRHRVAISGNSATIGAEESVGLALIVHELTTNALRHGALADGEGSVAVQTDIVRRPDHEEAETICIDWRESSAAVACLEETGFGLLLIKRSLDKVIGATVDVEQTPAGVHAHIAMPLNRPHRAGGIYSG</sequence>
<evidence type="ECO:0000313" key="10">
    <source>
        <dbReference type="Proteomes" id="UP000215405"/>
    </source>
</evidence>
<gene>
    <name evidence="9" type="ORF">B7H23_09935</name>
</gene>
<organism evidence="9 10">
    <name type="scientific">Notoacmeibacter marinus</name>
    <dbReference type="NCBI Taxonomy" id="1876515"/>
    <lineage>
        <taxon>Bacteria</taxon>
        <taxon>Pseudomonadati</taxon>
        <taxon>Pseudomonadota</taxon>
        <taxon>Alphaproteobacteria</taxon>
        <taxon>Hyphomicrobiales</taxon>
        <taxon>Notoacmeibacteraceae</taxon>
        <taxon>Notoacmeibacter</taxon>
    </lineage>
</organism>
<accession>A0A231UX25</accession>
<keyword evidence="7" id="KW-0067">ATP-binding</keyword>
<dbReference type="PANTHER" id="PTHR41523">
    <property type="entry name" value="TWO-COMPONENT SYSTEM SENSOR PROTEIN"/>
    <property type="match status" value="1"/>
</dbReference>
<comment type="catalytic activity">
    <reaction evidence="1">
        <text>ATP + protein L-histidine = ADP + protein N-phospho-L-histidine.</text>
        <dbReference type="EC" id="2.7.13.3"/>
    </reaction>
</comment>
<keyword evidence="10" id="KW-1185">Reference proteome</keyword>
<dbReference type="Proteomes" id="UP000215405">
    <property type="component" value="Unassembled WGS sequence"/>
</dbReference>
<dbReference type="Gene3D" id="3.30.450.20">
    <property type="entry name" value="PAS domain"/>
    <property type="match status" value="1"/>
</dbReference>
<dbReference type="Gene3D" id="3.30.565.10">
    <property type="entry name" value="Histidine kinase-like ATPase, C-terminal domain"/>
    <property type="match status" value="1"/>
</dbReference>
<dbReference type="SUPFAM" id="SSF55781">
    <property type="entry name" value="GAF domain-like"/>
    <property type="match status" value="1"/>
</dbReference>
<dbReference type="RefSeq" id="WP_094077267.1">
    <property type="nucleotide sequence ID" value="NZ_NBYO01000002.1"/>
</dbReference>
<evidence type="ECO:0000256" key="6">
    <source>
        <dbReference type="ARBA" id="ARBA00022777"/>
    </source>
</evidence>
<dbReference type="InterPro" id="IPR036890">
    <property type="entry name" value="HATPase_C_sf"/>
</dbReference>
<dbReference type="EC" id="2.7.13.3" evidence="2"/>
<name>A0A231UX25_9HYPH</name>
<dbReference type="InterPro" id="IPR029016">
    <property type="entry name" value="GAF-like_dom_sf"/>
</dbReference>
<dbReference type="AlphaFoldDB" id="A0A231UX25"/>
<comment type="caution">
    <text evidence="9">The sequence shown here is derived from an EMBL/GenBank/DDBJ whole genome shotgun (WGS) entry which is preliminary data.</text>
</comment>
<evidence type="ECO:0000256" key="4">
    <source>
        <dbReference type="ARBA" id="ARBA00022679"/>
    </source>
</evidence>
<keyword evidence="6" id="KW-0418">Kinase</keyword>